<comment type="caution">
    <text evidence="2">The sequence shown here is derived from an EMBL/GenBank/DDBJ whole genome shotgun (WGS) entry which is preliminary data.</text>
</comment>
<keyword evidence="3" id="KW-1185">Reference proteome</keyword>
<evidence type="ECO:0000313" key="3">
    <source>
        <dbReference type="Proteomes" id="UP001528411"/>
    </source>
</evidence>
<dbReference type="Proteomes" id="UP001528411">
    <property type="component" value="Unassembled WGS sequence"/>
</dbReference>
<dbReference type="Pfam" id="PF00581">
    <property type="entry name" value="Rhodanese"/>
    <property type="match status" value="1"/>
</dbReference>
<evidence type="ECO:0000313" key="2">
    <source>
        <dbReference type="EMBL" id="MDC2888950.1"/>
    </source>
</evidence>
<proteinExistence type="predicted"/>
<sequence length="121" mass="13536">MSLLTLFSFSSGAAYFGSLELIDAEQLNKEREKYIVLDVRTAEEFKAGHIAGAVNIPHKNISEHIETIKTWQDKTIVVHCKSGYRAGKAESVLTSNKITNMVHLDGDFDGWQDNNQPIVKD</sequence>
<organism evidence="2 3">
    <name type="scientific">Psychrosphaera algicola</name>
    <dbReference type="NCBI Taxonomy" id="3023714"/>
    <lineage>
        <taxon>Bacteria</taxon>
        <taxon>Pseudomonadati</taxon>
        <taxon>Pseudomonadota</taxon>
        <taxon>Gammaproteobacteria</taxon>
        <taxon>Alteromonadales</taxon>
        <taxon>Pseudoalteromonadaceae</taxon>
        <taxon>Psychrosphaera</taxon>
    </lineage>
</organism>
<dbReference type="InterPro" id="IPR001763">
    <property type="entry name" value="Rhodanese-like_dom"/>
</dbReference>
<dbReference type="Gene3D" id="3.40.250.10">
    <property type="entry name" value="Rhodanese-like domain"/>
    <property type="match status" value="1"/>
</dbReference>
<dbReference type="RefSeq" id="WP_272180495.1">
    <property type="nucleotide sequence ID" value="NZ_JAQOMS010000002.1"/>
</dbReference>
<dbReference type="InterPro" id="IPR050229">
    <property type="entry name" value="GlpE_sulfurtransferase"/>
</dbReference>
<reference evidence="2 3" key="1">
    <citation type="submission" date="2023-01" db="EMBL/GenBank/DDBJ databases">
        <title>Psychrosphaera sp. nov., isolated from marine algae.</title>
        <authorList>
            <person name="Bayburt H."/>
            <person name="Choi B.J."/>
            <person name="Kim J.M."/>
            <person name="Choi D.G."/>
            <person name="Jeon C.O."/>
        </authorList>
    </citation>
    <scope>NUCLEOTIDE SEQUENCE [LARGE SCALE GENOMIC DNA]</scope>
    <source>
        <strain evidence="2 3">G1-22</strain>
    </source>
</reference>
<dbReference type="CDD" id="cd00158">
    <property type="entry name" value="RHOD"/>
    <property type="match status" value="1"/>
</dbReference>
<dbReference type="PANTHER" id="PTHR43031">
    <property type="entry name" value="FAD-DEPENDENT OXIDOREDUCTASE"/>
    <property type="match status" value="1"/>
</dbReference>
<dbReference type="SMART" id="SM00450">
    <property type="entry name" value="RHOD"/>
    <property type="match status" value="1"/>
</dbReference>
<name>A0ABT5FE79_9GAMM</name>
<evidence type="ECO:0000259" key="1">
    <source>
        <dbReference type="PROSITE" id="PS50206"/>
    </source>
</evidence>
<feature type="domain" description="Rhodanese" evidence="1">
    <location>
        <begin position="30"/>
        <end position="120"/>
    </location>
</feature>
<dbReference type="PROSITE" id="PS50206">
    <property type="entry name" value="RHODANESE_3"/>
    <property type="match status" value="1"/>
</dbReference>
<gene>
    <name evidence="2" type="ORF">PN838_09405</name>
</gene>
<accession>A0ABT5FE79</accession>
<protein>
    <submittedName>
        <fullName evidence="2">Rhodanese-like domain-containing protein</fullName>
    </submittedName>
</protein>
<dbReference type="SUPFAM" id="SSF52821">
    <property type="entry name" value="Rhodanese/Cell cycle control phosphatase"/>
    <property type="match status" value="1"/>
</dbReference>
<dbReference type="EMBL" id="JAQOMS010000002">
    <property type="protein sequence ID" value="MDC2888950.1"/>
    <property type="molecule type" value="Genomic_DNA"/>
</dbReference>
<dbReference type="InterPro" id="IPR036873">
    <property type="entry name" value="Rhodanese-like_dom_sf"/>
</dbReference>
<dbReference type="PANTHER" id="PTHR43031:SF1">
    <property type="entry name" value="PYRIDINE NUCLEOTIDE-DISULPHIDE OXIDOREDUCTASE"/>
    <property type="match status" value="1"/>
</dbReference>